<feature type="compositionally biased region" description="Polar residues" evidence="12">
    <location>
        <begin position="292"/>
        <end position="302"/>
    </location>
</feature>
<dbReference type="Gene3D" id="1.10.510.10">
    <property type="entry name" value="Transferase(Phosphotransferase) domain 1"/>
    <property type="match status" value="1"/>
</dbReference>
<dbReference type="VEuPathDB" id="ToxoDB:CSUI_000656"/>
<dbReference type="PROSITE" id="PS00107">
    <property type="entry name" value="PROTEIN_KINASE_ATP"/>
    <property type="match status" value="1"/>
</dbReference>
<feature type="compositionally biased region" description="Polar residues" evidence="12">
    <location>
        <begin position="126"/>
        <end position="147"/>
    </location>
</feature>
<feature type="compositionally biased region" description="Basic and acidic residues" evidence="12">
    <location>
        <begin position="240"/>
        <end position="255"/>
    </location>
</feature>
<reference evidence="14 15" key="1">
    <citation type="journal article" date="2017" name="Int. J. Parasitol.">
        <title>The genome of the protozoan parasite Cystoisospora suis and a reverse vaccinology approach to identify vaccine candidates.</title>
        <authorList>
            <person name="Palmieri N."/>
            <person name="Shrestha A."/>
            <person name="Ruttkowski B."/>
            <person name="Beck T."/>
            <person name="Vogl C."/>
            <person name="Tomley F."/>
            <person name="Blake D.P."/>
            <person name="Joachim A."/>
        </authorList>
    </citation>
    <scope>NUCLEOTIDE SEQUENCE [LARGE SCALE GENOMIC DNA]</scope>
    <source>
        <strain evidence="14 15">Wien I</strain>
    </source>
</reference>
<dbReference type="InterPro" id="IPR008271">
    <property type="entry name" value="Ser/Thr_kinase_AS"/>
</dbReference>
<feature type="compositionally biased region" description="Polar residues" evidence="12">
    <location>
        <begin position="1258"/>
        <end position="1291"/>
    </location>
</feature>
<keyword evidence="5 11" id="KW-0418">Kinase</keyword>
<evidence type="ECO:0000313" key="14">
    <source>
        <dbReference type="EMBL" id="PHJ25495.1"/>
    </source>
</evidence>
<feature type="region of interest" description="Disordered" evidence="12">
    <location>
        <begin position="1368"/>
        <end position="1402"/>
    </location>
</feature>
<evidence type="ECO:0000256" key="7">
    <source>
        <dbReference type="PIRSR" id="PIRSR630616-1"/>
    </source>
</evidence>
<feature type="compositionally biased region" description="Polar residues" evidence="12">
    <location>
        <begin position="732"/>
        <end position="741"/>
    </location>
</feature>
<name>A0A2C6LFB3_9APIC</name>
<feature type="compositionally biased region" description="Acidic residues" evidence="12">
    <location>
        <begin position="886"/>
        <end position="895"/>
    </location>
</feature>
<feature type="compositionally biased region" description="Low complexity" evidence="12">
    <location>
        <begin position="1130"/>
        <end position="1139"/>
    </location>
</feature>
<dbReference type="RefSeq" id="XP_067927141.1">
    <property type="nucleotide sequence ID" value="XM_068060887.1"/>
</dbReference>
<evidence type="ECO:0000313" key="15">
    <source>
        <dbReference type="Proteomes" id="UP000221165"/>
    </source>
</evidence>
<comment type="catalytic activity">
    <reaction evidence="11">
        <text>L-seryl-[protein] + ATP = O-phospho-L-seryl-[protein] + ADP + H(+)</text>
        <dbReference type="Rhea" id="RHEA:17989"/>
        <dbReference type="Rhea" id="RHEA-COMP:9863"/>
        <dbReference type="Rhea" id="RHEA-COMP:11604"/>
        <dbReference type="ChEBI" id="CHEBI:15378"/>
        <dbReference type="ChEBI" id="CHEBI:29999"/>
        <dbReference type="ChEBI" id="CHEBI:30616"/>
        <dbReference type="ChEBI" id="CHEBI:83421"/>
        <dbReference type="ChEBI" id="CHEBI:456216"/>
        <dbReference type="EC" id="2.7.11.1"/>
    </reaction>
</comment>
<feature type="compositionally biased region" description="Basic and acidic residues" evidence="12">
    <location>
        <begin position="1757"/>
        <end position="1769"/>
    </location>
</feature>
<dbReference type="InterPro" id="IPR030616">
    <property type="entry name" value="Aur-like"/>
</dbReference>
<evidence type="ECO:0000256" key="12">
    <source>
        <dbReference type="SAM" id="MobiDB-lite"/>
    </source>
</evidence>
<feature type="region of interest" description="Disordered" evidence="12">
    <location>
        <begin position="722"/>
        <end position="758"/>
    </location>
</feature>
<feature type="compositionally biased region" description="Polar residues" evidence="12">
    <location>
        <begin position="1729"/>
        <end position="1747"/>
    </location>
</feature>
<sequence>MQAGLYQSPPSQRQPTPQASHRPEEAVGLHHRQGCSEVSDTPAPAMGSRASGPCCVLEDPGVRGAVFRPDGLPAPKMSEATSCREKSNLSPETASSRSISKSPGPSHHHRTVQSSPPAPVASPDAQLTNKGTATFKTQQKVTDQSKGLSGESEELGNSLMPESKSCSDQLHGESHAGAGSSGSTQETSAPQSLASSDSADGRGAVPIGLPQSETTVNEEGIPAAVNPLRASDRCSSTTDSCRRKISESTGDDRHTSVSSAHWRTPPRDESLSAETRFEMLKESMHRRLRNQNAQAEDLTTSPRRLLSSVAGTPRRNRNGTVSSGLGQSESGDVIPLRDFLWDPEKAFAKSSRENRMAEEEDEYVGPSSEETLQGCKIDDFELADPRFGGDASLLGRGTYGVVRKLRHKRTGKVYAVKSIEKENVVRAGMVSQVEFELLVQKDLLRHRNVLRCFACVEDSDQVHLILEYCSRGDLYTRIRSQPLRRLGEQEAFIYFSQLVNGLHYLHSRGVMHRDLKLENLLLDGKNVLKIADLGWCGSVLGKAKNFNFCGTLDYLAPEMIKGAGHDWRVDLWGAGILLYEMLDGKPPFQSTRHLELVQQVLKAKVNLGPHIAPDAGDLITKLLRYDPEERITLHTLPQHPWIRRMWLQLRDQYYSRYPHAVPRISAAVASRAPHPGAASVWPLPNACDSLDLRDYLGPPAPTPPPSLTRGPDERTAAMCGAPDAARKGGGRTKSQSEGCSLTNTPGTPVPPVRPTGMKASQVDSANTACAAFAPSQMTASQAPLSTVVGARWDEFPSAPAKKGIAVTEREEALETGEPSGHQSSQNPARQATVTLTAHGKSRDRPGGSPRLVSSGGDILGRSDSRFGGNSTVASSFEALPERSTDSDSEVGDDEGLGCPASTAGNTDGSGPGCRPALQTQNSRPNSLLEPSDSASKLREFPELNDAAVRKTGDEVHDASGRIIEVMSTQASGGKRDLASSERPGPLPFIRNKVSFPSEAVQEETVDDSSVSLPPRRRKKAVASRSIGKSSGSSSNVTQPQSSILQNVSHTGEPKGQPPGSHGEAHQASGSASHLPSKQRRSCVSASVVERSVSKATATLGQDSGLPAKKVIFSAKAPDANGGGSPRRPRSPSCGRRTPGALRKSLRGTLKSMDCTKDSSPSKPAKSSGCGPKIFTGVSRRLNPGSQIKHTVLRADTWNDDAADVGRDRNEDRYEDRLHPARISLGIDALAKAKGETEERASAKRGLQPKRFPCADPQSVRTRQSKRCQISAVTKPSSSTDQPARSTSSLQLPPNCAKPDTPWTSSSCHTDFSMGGFLQPHAPSLGVANEPQSNSVSSIVDHDHGLEGLSSLQCHVAYPFSMSFHPDDQGRLVGSQDGLPLLDPWSAGDCPARPPSQTSHESGELDCFADHLSVGSAGDDLLVPTTECSPDGRQRSDPRNPSSASSRRRSALGPRRPFGAGADSSSHVGVKGQGERKAAPSATQRRGFSADTAGKENRLGAGFNRSSSAQTREQRGAFSRLPSRGVSSVRRERSSDGSTANAPVRREGGRAAPVAQTSSAAAGSCAEAGSASQLGGFKTPVRTEAGYDPLQGVGAGEIIDVAGANPYRIATGFGASFGRNAGGCAPEPRPQLRDPSPASPMPQRRNSPAEGSSGRPGPTSVTSSRVQSPSRLPDGAAHRRPWSTPPSGIGTYYSNLNFPFSTKAVPANTVARPVGTSGTQYVPGRAASPVQWNPSTTLRQRSSANAQAGRNVMHGPLHHPDHSSDTRSVQERSAAFSGNTRRPLSSFGQGSLTASAAARANNMWLSGSPSQINPTYAAPGFAGTQQPAQASYSQMQRWQLQNQLPLHSVLQRTLHAGDVGPTQQGIRRQPWDAGQLQQPSWTTSPVDPPRCACVGSYPHSPKQVSAAWGEGTGNRAPALSQPASPGMYHHSAALAAAGARLPTSSQGGSLQCSWKPVFCSPPPVQLRSVDNARVAGVVWSPQNAAWA</sequence>
<dbReference type="InterPro" id="IPR017441">
    <property type="entry name" value="Protein_kinase_ATP_BS"/>
</dbReference>
<dbReference type="SUPFAM" id="SSF56112">
    <property type="entry name" value="Protein kinase-like (PK-like)"/>
    <property type="match status" value="1"/>
</dbReference>
<feature type="region of interest" description="Disordered" evidence="12">
    <location>
        <begin position="799"/>
        <end position="1177"/>
    </location>
</feature>
<dbReference type="InterPro" id="IPR000719">
    <property type="entry name" value="Prot_kinase_dom"/>
</dbReference>
<protein>
    <recommendedName>
        <fullName evidence="11">Aurora kinase</fullName>
        <ecNumber evidence="11">2.7.11.1</ecNumber>
    </recommendedName>
</protein>
<feature type="compositionally biased region" description="Polar residues" evidence="12">
    <location>
        <begin position="184"/>
        <end position="198"/>
    </location>
</feature>
<organism evidence="14 15">
    <name type="scientific">Cystoisospora suis</name>
    <dbReference type="NCBI Taxonomy" id="483139"/>
    <lineage>
        <taxon>Eukaryota</taxon>
        <taxon>Sar</taxon>
        <taxon>Alveolata</taxon>
        <taxon>Apicomplexa</taxon>
        <taxon>Conoidasida</taxon>
        <taxon>Coccidia</taxon>
        <taxon>Eucoccidiorida</taxon>
        <taxon>Eimeriorina</taxon>
        <taxon>Sarcocystidae</taxon>
        <taxon>Cystoisospora</taxon>
    </lineage>
</organism>
<feature type="compositionally biased region" description="Polar residues" evidence="12">
    <location>
        <begin position="820"/>
        <end position="835"/>
    </location>
</feature>
<feature type="compositionally biased region" description="Polar residues" evidence="12">
    <location>
        <begin position="1035"/>
        <end position="1049"/>
    </location>
</feature>
<feature type="binding site" evidence="8">
    <location>
        <position position="532"/>
    </location>
    <ligand>
        <name>ATP</name>
        <dbReference type="ChEBI" id="CHEBI:30616"/>
    </ligand>
</feature>
<evidence type="ECO:0000256" key="11">
    <source>
        <dbReference type="RuleBase" id="RU367134"/>
    </source>
</evidence>
<feature type="binding site" evidence="8">
    <location>
        <begin position="518"/>
        <end position="519"/>
    </location>
    <ligand>
        <name>ATP</name>
        <dbReference type="ChEBI" id="CHEBI:30616"/>
    </ligand>
</feature>
<dbReference type="PROSITE" id="PS50011">
    <property type="entry name" value="PROTEIN_KINASE_DOM"/>
    <property type="match status" value="1"/>
</dbReference>
<comment type="subunit">
    <text evidence="1">Monomer.</text>
</comment>
<dbReference type="SMART" id="SM00220">
    <property type="entry name" value="S_TKc"/>
    <property type="match status" value="1"/>
</dbReference>
<feature type="compositionally biased region" description="Low complexity" evidence="12">
    <location>
        <begin position="1023"/>
        <end position="1034"/>
    </location>
</feature>
<feature type="compositionally biased region" description="Polar residues" evidence="12">
    <location>
        <begin position="1658"/>
        <end position="1669"/>
    </location>
</feature>
<feature type="region of interest" description="Disordered" evidence="12">
    <location>
        <begin position="1618"/>
        <end position="1685"/>
    </location>
</feature>
<feature type="compositionally biased region" description="Polar residues" evidence="12">
    <location>
        <begin position="1775"/>
        <end position="1787"/>
    </location>
</feature>
<dbReference type="EMBL" id="MIGC01000257">
    <property type="protein sequence ID" value="PHJ25495.1"/>
    <property type="molecule type" value="Genomic_DNA"/>
</dbReference>
<keyword evidence="6 8" id="KW-0067">ATP-binding</keyword>
<dbReference type="GO" id="GO:0005524">
    <property type="term" value="F:ATP binding"/>
    <property type="evidence" value="ECO:0007669"/>
    <property type="project" value="UniProtKB-UniRule"/>
</dbReference>
<evidence type="ECO:0000256" key="8">
    <source>
        <dbReference type="PIRSR" id="PIRSR630616-2"/>
    </source>
</evidence>
<dbReference type="FunFam" id="1.10.510.10:FF:000571">
    <property type="entry name" value="Maternal embryonic leucine zipper kinase"/>
    <property type="match status" value="1"/>
</dbReference>
<feature type="compositionally biased region" description="Low complexity" evidence="12">
    <location>
        <begin position="95"/>
        <end position="105"/>
    </location>
</feature>
<accession>A0A2C6LFB3</accession>
<dbReference type="InterPro" id="IPR011009">
    <property type="entry name" value="Kinase-like_dom_sf"/>
</dbReference>
<evidence type="ECO:0000256" key="1">
    <source>
        <dbReference type="ARBA" id="ARBA00011245"/>
    </source>
</evidence>
<feature type="domain" description="Protein kinase" evidence="13">
    <location>
        <begin position="388"/>
        <end position="642"/>
    </location>
</feature>
<feature type="region of interest" description="Disordered" evidence="12">
    <location>
        <begin position="1418"/>
        <end position="1555"/>
    </location>
</feature>
<dbReference type="CDD" id="cd14007">
    <property type="entry name" value="STKc_Aurora"/>
    <property type="match status" value="1"/>
</dbReference>
<comment type="similarity">
    <text evidence="11">Belongs to the protein kinase superfamily. Ser/Thr protein kinase family. Aurora subfamily.</text>
</comment>
<evidence type="ECO:0000256" key="4">
    <source>
        <dbReference type="ARBA" id="ARBA00022741"/>
    </source>
</evidence>
<evidence type="ECO:0000256" key="10">
    <source>
        <dbReference type="PROSITE-ProRule" id="PRU10141"/>
    </source>
</evidence>
<dbReference type="Pfam" id="PF00069">
    <property type="entry name" value="Pkinase"/>
    <property type="match status" value="1"/>
</dbReference>
<keyword evidence="2 11" id="KW-0723">Serine/threonine-protein kinase</keyword>
<feature type="active site" description="Proton acceptor" evidence="7">
    <location>
        <position position="514"/>
    </location>
</feature>
<feature type="region of interest" description="Disordered" evidence="12">
    <location>
        <begin position="1235"/>
        <end position="1302"/>
    </location>
</feature>
<feature type="compositionally biased region" description="Basic and acidic residues" evidence="12">
    <location>
        <begin position="935"/>
        <end position="959"/>
    </location>
</feature>
<keyword evidence="4 8" id="KW-0547">Nucleotide-binding</keyword>
<evidence type="ECO:0000256" key="2">
    <source>
        <dbReference type="ARBA" id="ARBA00022527"/>
    </source>
</evidence>
<gene>
    <name evidence="14" type="ORF">CSUI_000656</name>
</gene>
<feature type="region of interest" description="Disordered" evidence="12">
    <location>
        <begin position="1718"/>
        <end position="1787"/>
    </location>
</feature>
<dbReference type="PANTHER" id="PTHR24350">
    <property type="entry name" value="SERINE/THREONINE-PROTEIN KINASE IAL-RELATED"/>
    <property type="match status" value="1"/>
</dbReference>
<proteinExistence type="inferred from homology"/>
<feature type="compositionally biased region" description="Low complexity" evidence="12">
    <location>
        <begin position="1158"/>
        <end position="1172"/>
    </location>
</feature>
<evidence type="ECO:0000259" key="13">
    <source>
        <dbReference type="PROSITE" id="PS50011"/>
    </source>
</evidence>
<feature type="cross-link" description="Glycyl lysine isopeptide (Lys-Gly) (interchain with G-Cter in SUMO2)" evidence="9">
    <location>
        <position position="516"/>
    </location>
</feature>
<evidence type="ECO:0000256" key="3">
    <source>
        <dbReference type="ARBA" id="ARBA00022679"/>
    </source>
</evidence>
<feature type="region of interest" description="Disordered" evidence="12">
    <location>
        <begin position="292"/>
        <end position="329"/>
    </location>
</feature>
<dbReference type="Proteomes" id="UP000221165">
    <property type="component" value="Unassembled WGS sequence"/>
</dbReference>
<evidence type="ECO:0000256" key="5">
    <source>
        <dbReference type="ARBA" id="ARBA00022777"/>
    </source>
</evidence>
<comment type="caution">
    <text evidence="14">The sequence shown here is derived from an EMBL/GenBank/DDBJ whole genome shotgun (WGS) entry which is preliminary data.</text>
</comment>
<evidence type="ECO:0000256" key="9">
    <source>
        <dbReference type="PIRSR" id="PIRSR630616-3"/>
    </source>
</evidence>
<dbReference type="GO" id="GO:0004674">
    <property type="term" value="F:protein serine/threonine kinase activity"/>
    <property type="evidence" value="ECO:0007669"/>
    <property type="project" value="UniProtKB-KW"/>
</dbReference>
<keyword evidence="15" id="KW-1185">Reference proteome</keyword>
<comment type="catalytic activity">
    <reaction evidence="11">
        <text>L-threonyl-[protein] + ATP = O-phospho-L-threonyl-[protein] + ADP + H(+)</text>
        <dbReference type="Rhea" id="RHEA:46608"/>
        <dbReference type="Rhea" id="RHEA-COMP:11060"/>
        <dbReference type="Rhea" id="RHEA-COMP:11605"/>
        <dbReference type="ChEBI" id="CHEBI:15378"/>
        <dbReference type="ChEBI" id="CHEBI:30013"/>
        <dbReference type="ChEBI" id="CHEBI:30616"/>
        <dbReference type="ChEBI" id="CHEBI:61977"/>
        <dbReference type="ChEBI" id="CHEBI:456216"/>
        <dbReference type="EC" id="2.7.11.1"/>
    </reaction>
</comment>
<feature type="binding site" evidence="8 10">
    <location>
        <position position="417"/>
    </location>
    <ligand>
        <name>ATP</name>
        <dbReference type="ChEBI" id="CHEBI:30616"/>
    </ligand>
</feature>
<feature type="compositionally biased region" description="Low complexity" evidence="12">
    <location>
        <begin position="7"/>
        <end position="20"/>
    </location>
</feature>
<dbReference type="GeneID" id="94424098"/>
<dbReference type="PROSITE" id="PS00108">
    <property type="entry name" value="PROTEIN_KINASE_ST"/>
    <property type="match status" value="1"/>
</dbReference>
<dbReference type="FunFam" id="3.30.200.20:FF:000042">
    <property type="entry name" value="Aurora kinase A"/>
    <property type="match status" value="1"/>
</dbReference>
<feature type="region of interest" description="Disordered" evidence="12">
    <location>
        <begin position="1"/>
        <end position="270"/>
    </location>
</feature>
<dbReference type="EC" id="2.7.11.1" evidence="11"/>
<dbReference type="OrthoDB" id="345735at2759"/>
<feature type="compositionally biased region" description="Polar residues" evidence="12">
    <location>
        <begin position="318"/>
        <end position="329"/>
    </location>
</feature>
<evidence type="ECO:0000256" key="6">
    <source>
        <dbReference type="ARBA" id="ARBA00022840"/>
    </source>
</evidence>
<keyword evidence="3 11" id="KW-0808">Transferase</keyword>
<feature type="compositionally biased region" description="Low complexity" evidence="12">
    <location>
        <begin position="1438"/>
        <end position="1456"/>
    </location>
</feature>